<gene>
    <name evidence="1" type="ORF">QR695_08695</name>
</gene>
<proteinExistence type="predicted"/>
<evidence type="ECO:0000313" key="2">
    <source>
        <dbReference type="Proteomes" id="UP001230807"/>
    </source>
</evidence>
<sequence length="61" mass="6743">MRDFREGFSWSSCCHDKYGSAKFIGTPINARIVPFIEASVRPLIGSVGSFAAMQAFAFPRI</sequence>
<name>A0ABT7MPE9_9BACL</name>
<accession>A0ABT7MPE9</accession>
<keyword evidence="2" id="KW-1185">Reference proteome</keyword>
<dbReference type="Proteomes" id="UP001230807">
    <property type="component" value="Unassembled WGS sequence"/>
</dbReference>
<comment type="caution">
    <text evidence="1">The sequence shown here is derived from an EMBL/GenBank/DDBJ whole genome shotgun (WGS) entry which is preliminary data.</text>
</comment>
<protein>
    <submittedName>
        <fullName evidence="1">Uncharacterized protein</fullName>
    </submittedName>
</protein>
<reference evidence="1 2" key="1">
    <citation type="submission" date="2023-06" db="EMBL/GenBank/DDBJ databases">
        <title>Influencing factors and mechanism of Cr(VI) reduction by facultative anaerobic Exiguobacterium sp. PY14.</title>
        <authorList>
            <person name="Zou L."/>
        </authorList>
    </citation>
    <scope>NUCLEOTIDE SEQUENCE [LARGE SCALE GENOMIC DNA]</scope>
    <source>
        <strain evidence="1 2">PY14</strain>
    </source>
</reference>
<dbReference type="EMBL" id="JASWER010000005">
    <property type="protein sequence ID" value="MDL5377089.1"/>
    <property type="molecule type" value="Genomic_DNA"/>
</dbReference>
<evidence type="ECO:0000313" key="1">
    <source>
        <dbReference type="EMBL" id="MDL5377089.1"/>
    </source>
</evidence>
<dbReference type="RefSeq" id="WP_214834796.1">
    <property type="nucleotide sequence ID" value="NZ_JASWER010000005.1"/>
</dbReference>
<organism evidence="1 2">
    <name type="scientific">Exiguobacterium mexicanum</name>
    <dbReference type="NCBI Taxonomy" id="340146"/>
    <lineage>
        <taxon>Bacteria</taxon>
        <taxon>Bacillati</taxon>
        <taxon>Bacillota</taxon>
        <taxon>Bacilli</taxon>
        <taxon>Bacillales</taxon>
        <taxon>Bacillales Family XII. Incertae Sedis</taxon>
        <taxon>Exiguobacterium</taxon>
    </lineage>
</organism>